<proteinExistence type="predicted"/>
<dbReference type="InterPro" id="IPR036265">
    <property type="entry name" value="HIT-like_sf"/>
</dbReference>
<name>A0A1H2PPF7_9BURK</name>
<sequence length="142" mass="15944">MSGCPLCETDGGTVLWRGERLRVILADEPDYPGLCRVIWDAHVAEASDLPRDDQAHMLDVVMAVERAARAVMACDKINLAALGNMVPHLHWHVIPRYRDDRHFPQAIWAAPVRDVAPEILAARRARASDLRAAVVAELHEWR</sequence>
<feature type="domain" description="HIT" evidence="2">
    <location>
        <begin position="2"/>
        <end position="103"/>
    </location>
</feature>
<dbReference type="Pfam" id="PF01230">
    <property type="entry name" value="HIT"/>
    <property type="match status" value="1"/>
</dbReference>
<dbReference type="PROSITE" id="PS51084">
    <property type="entry name" value="HIT_2"/>
    <property type="match status" value="1"/>
</dbReference>
<dbReference type="InterPro" id="IPR011146">
    <property type="entry name" value="HIT-like"/>
</dbReference>
<dbReference type="STRING" id="1770053.SAMN05216551_104223"/>
<dbReference type="RefSeq" id="WP_091907120.1">
    <property type="nucleotide sequence ID" value="NZ_FNLO01000004.1"/>
</dbReference>
<feature type="short sequence motif" description="Histidine triad motif" evidence="1">
    <location>
        <begin position="88"/>
        <end position="92"/>
    </location>
</feature>
<protein>
    <submittedName>
        <fullName evidence="3">Diadenosine tetraphosphate (Ap4A) hydrolase</fullName>
    </submittedName>
</protein>
<keyword evidence="4" id="KW-1185">Reference proteome</keyword>
<organism evidence="3 4">
    <name type="scientific">Chitinasiproducens palmae</name>
    <dbReference type="NCBI Taxonomy" id="1770053"/>
    <lineage>
        <taxon>Bacteria</taxon>
        <taxon>Pseudomonadati</taxon>
        <taxon>Pseudomonadota</taxon>
        <taxon>Betaproteobacteria</taxon>
        <taxon>Burkholderiales</taxon>
        <taxon>Burkholderiaceae</taxon>
        <taxon>Chitinasiproducens</taxon>
    </lineage>
</organism>
<evidence type="ECO:0000313" key="3">
    <source>
        <dbReference type="EMBL" id="SDV48175.1"/>
    </source>
</evidence>
<dbReference type="Proteomes" id="UP000243719">
    <property type="component" value="Unassembled WGS sequence"/>
</dbReference>
<dbReference type="InterPro" id="IPR026026">
    <property type="entry name" value="HIT_Hint"/>
</dbReference>
<reference evidence="4" key="1">
    <citation type="submission" date="2016-09" db="EMBL/GenBank/DDBJ databases">
        <authorList>
            <person name="Varghese N."/>
            <person name="Submissions S."/>
        </authorList>
    </citation>
    <scope>NUCLEOTIDE SEQUENCE [LARGE SCALE GENOMIC DNA]</scope>
    <source>
        <strain evidence="4">JS23</strain>
    </source>
</reference>
<keyword evidence="3" id="KW-0378">Hydrolase</keyword>
<dbReference type="SUPFAM" id="SSF54197">
    <property type="entry name" value="HIT-like"/>
    <property type="match status" value="1"/>
</dbReference>
<evidence type="ECO:0000313" key="4">
    <source>
        <dbReference type="Proteomes" id="UP000243719"/>
    </source>
</evidence>
<dbReference type="PIRSF" id="PIRSF000714">
    <property type="entry name" value="HIT"/>
    <property type="match status" value="1"/>
</dbReference>
<evidence type="ECO:0000256" key="1">
    <source>
        <dbReference type="PROSITE-ProRule" id="PRU00464"/>
    </source>
</evidence>
<dbReference type="EMBL" id="FNLO01000004">
    <property type="protein sequence ID" value="SDV48175.1"/>
    <property type="molecule type" value="Genomic_DNA"/>
</dbReference>
<gene>
    <name evidence="3" type="ORF">SAMN05216551_104223</name>
</gene>
<dbReference type="GO" id="GO:0016787">
    <property type="term" value="F:hydrolase activity"/>
    <property type="evidence" value="ECO:0007669"/>
    <property type="project" value="UniProtKB-KW"/>
</dbReference>
<dbReference type="OrthoDB" id="9799145at2"/>
<accession>A0A1H2PPF7</accession>
<dbReference type="AlphaFoldDB" id="A0A1H2PPF7"/>
<evidence type="ECO:0000259" key="2">
    <source>
        <dbReference type="PROSITE" id="PS51084"/>
    </source>
</evidence>
<dbReference type="Gene3D" id="3.30.428.10">
    <property type="entry name" value="HIT-like"/>
    <property type="match status" value="1"/>
</dbReference>